<comment type="caution">
    <text evidence="2">The sequence shown here is derived from an EMBL/GenBank/DDBJ whole genome shotgun (WGS) entry which is preliminary data.</text>
</comment>
<organism evidence="2 3">
    <name type="scientific">Actinospica durhamensis</name>
    <dbReference type="NCBI Taxonomy" id="1508375"/>
    <lineage>
        <taxon>Bacteria</taxon>
        <taxon>Bacillati</taxon>
        <taxon>Actinomycetota</taxon>
        <taxon>Actinomycetes</taxon>
        <taxon>Catenulisporales</taxon>
        <taxon>Actinospicaceae</taxon>
        <taxon>Actinospica</taxon>
    </lineage>
</organism>
<dbReference type="Proteomes" id="UP000675781">
    <property type="component" value="Unassembled WGS sequence"/>
</dbReference>
<proteinExistence type="predicted"/>
<dbReference type="InterPro" id="IPR025406">
    <property type="entry name" value="DUF4132"/>
</dbReference>
<gene>
    <name evidence="2" type="ORF">KDL01_26680</name>
</gene>
<keyword evidence="3" id="KW-1185">Reference proteome</keyword>
<evidence type="ECO:0000313" key="2">
    <source>
        <dbReference type="EMBL" id="MBR7836892.1"/>
    </source>
</evidence>
<dbReference type="EMBL" id="JAGSOG010000168">
    <property type="protein sequence ID" value="MBR7836892.1"/>
    <property type="molecule type" value="Genomic_DNA"/>
</dbReference>
<protein>
    <submittedName>
        <fullName evidence="2">DUF4132 domain-containing protein</fullName>
    </submittedName>
</protein>
<dbReference type="RefSeq" id="WP_212531364.1">
    <property type="nucleotide sequence ID" value="NZ_JAGSOG010000168.1"/>
</dbReference>
<dbReference type="Pfam" id="PF13569">
    <property type="entry name" value="DUF4132"/>
    <property type="match status" value="1"/>
</dbReference>
<dbReference type="AlphaFoldDB" id="A0A941ISW7"/>
<reference evidence="2" key="1">
    <citation type="submission" date="2021-04" db="EMBL/GenBank/DDBJ databases">
        <title>Genome based classification of Actinospica acidithermotolerans sp. nov., an actinobacterium isolated from an Indonesian hot spring.</title>
        <authorList>
            <person name="Kusuma A.B."/>
            <person name="Putra K.E."/>
            <person name="Nafisah S."/>
            <person name="Loh J."/>
            <person name="Nouioui I."/>
            <person name="Goodfellow M."/>
        </authorList>
    </citation>
    <scope>NUCLEOTIDE SEQUENCE</scope>
    <source>
        <strain evidence="2">CSCA 57</strain>
    </source>
</reference>
<name>A0A941ISW7_9ACTN</name>
<evidence type="ECO:0000313" key="3">
    <source>
        <dbReference type="Proteomes" id="UP000675781"/>
    </source>
</evidence>
<sequence>MGWIATAESGYEVAVQGGKVVCRNAAGKQLRSVPKQLKEDPAVVELRQLVEWLTRHAAECRQQAERWMVRSLPVPTALLAQVWADEAWRTVLRDLVVVPVREEGEDPAGWWQVADAGFLRAADERGLGIVDLDGESVRLTAQRVAIPHPVLLEDLEELREFGLELNVKQSLDQLYRETWAKPEQIDAQAVQLDEYAGGRYQQLRHLTQRANSLGHLVRGGYAVCRVHEAGAAVEARVWVGADDPFWETETGSLEFADGSGRRLRLAEVGPVAWSEGVRMAAALYAGRAVEQEQEAGK</sequence>
<accession>A0A941ISW7</accession>
<evidence type="ECO:0000259" key="1">
    <source>
        <dbReference type="Pfam" id="PF13569"/>
    </source>
</evidence>
<feature type="domain" description="DUF4132" evidence="1">
    <location>
        <begin position="27"/>
        <end position="214"/>
    </location>
</feature>